<feature type="chain" id="PRO_5043925907" evidence="1">
    <location>
        <begin position="21"/>
        <end position="220"/>
    </location>
</feature>
<sequence>MKTLINIFILFTLTSTALFAQKNQTKDYKVDSFEKIELSGGYHVVLIQGNQHGVFVNGKQKEIDELKVYVKNNTLYVDNHKGKDGHNETDKTSMVVQITFENLEEMECAIAGNIESEGLLKFNSFELEYTGVGKLKLNMEAKDLDVEVTGVGSVEFEGKAQTAKFEGTGVGSFDARKLLVRDLEGTWTGIGNMKVNAYNTCKISSAGIGSVKNYNDMKDN</sequence>
<feature type="signal peptide" evidence="1">
    <location>
        <begin position="1"/>
        <end position="20"/>
    </location>
</feature>
<evidence type="ECO:0000313" key="4">
    <source>
        <dbReference type="Proteomes" id="UP000678679"/>
    </source>
</evidence>
<evidence type="ECO:0000256" key="1">
    <source>
        <dbReference type="SAM" id="SignalP"/>
    </source>
</evidence>
<evidence type="ECO:0000313" key="3">
    <source>
        <dbReference type="EMBL" id="QWG00816.1"/>
    </source>
</evidence>
<accession>A0AAX1N0B1</accession>
<keyword evidence="4" id="KW-1185">Reference proteome</keyword>
<dbReference type="Pfam" id="PF10988">
    <property type="entry name" value="DUF2807"/>
    <property type="match status" value="1"/>
</dbReference>
<dbReference type="Gene3D" id="2.160.20.120">
    <property type="match status" value="1"/>
</dbReference>
<feature type="domain" description="Putative auto-transporter adhesin head GIN" evidence="2">
    <location>
        <begin position="33"/>
        <end position="216"/>
    </location>
</feature>
<proteinExistence type="predicted"/>
<name>A0AAX1N0B1_9BACT</name>
<keyword evidence="1" id="KW-0732">Signal</keyword>
<dbReference type="AlphaFoldDB" id="A0AAX1N0B1"/>
<dbReference type="InterPro" id="IPR021255">
    <property type="entry name" value="DUF2807"/>
</dbReference>
<gene>
    <name evidence="3" type="ORF">KMW28_14265</name>
</gene>
<protein>
    <submittedName>
        <fullName evidence="3">DUF2807 domain-containing protein</fullName>
    </submittedName>
</protein>
<dbReference type="RefSeq" id="WP_169665149.1">
    <property type="nucleotide sequence ID" value="NZ_CP076132.1"/>
</dbReference>
<dbReference type="KEGG" id="fya:KMW28_14265"/>
<dbReference type="EMBL" id="CP076132">
    <property type="protein sequence ID" value="QWG00816.1"/>
    <property type="molecule type" value="Genomic_DNA"/>
</dbReference>
<evidence type="ECO:0000259" key="2">
    <source>
        <dbReference type="Pfam" id="PF10988"/>
    </source>
</evidence>
<dbReference type="Proteomes" id="UP000678679">
    <property type="component" value="Chromosome 1"/>
</dbReference>
<reference evidence="3 4" key="1">
    <citation type="submission" date="2021-05" db="EMBL/GenBank/DDBJ databases">
        <title>Comparative genomic studies on the polysaccharide-degrading batcterial strains of the Flammeovirga genus.</title>
        <authorList>
            <person name="Zewei F."/>
            <person name="Zheng Z."/>
            <person name="Yu L."/>
            <person name="Ruyue G."/>
            <person name="Yanhong M."/>
            <person name="Yuanyuan C."/>
            <person name="Jingyan G."/>
            <person name="Wenjun H."/>
        </authorList>
    </citation>
    <scope>NUCLEOTIDE SEQUENCE [LARGE SCALE GENOMIC DNA]</scope>
    <source>
        <strain evidence="3 4">NBRC:100898</strain>
    </source>
</reference>
<organism evidence="3 4">
    <name type="scientific">Flammeovirga yaeyamensis</name>
    <dbReference type="NCBI Taxonomy" id="367791"/>
    <lineage>
        <taxon>Bacteria</taxon>
        <taxon>Pseudomonadati</taxon>
        <taxon>Bacteroidota</taxon>
        <taxon>Cytophagia</taxon>
        <taxon>Cytophagales</taxon>
        <taxon>Flammeovirgaceae</taxon>
        <taxon>Flammeovirga</taxon>
    </lineage>
</organism>